<dbReference type="KEGG" id="thu:AC731_014370"/>
<feature type="transmembrane region" description="Helical" evidence="6">
    <location>
        <begin position="169"/>
        <end position="188"/>
    </location>
</feature>
<evidence type="ECO:0000313" key="9">
    <source>
        <dbReference type="Proteomes" id="UP000036902"/>
    </source>
</evidence>
<dbReference type="PANTHER" id="PTHR32322">
    <property type="entry name" value="INNER MEMBRANE TRANSPORTER"/>
    <property type="match status" value="1"/>
</dbReference>
<keyword evidence="9" id="KW-1185">Reference proteome</keyword>
<evidence type="ECO:0000256" key="4">
    <source>
        <dbReference type="ARBA" id="ARBA00022989"/>
    </source>
</evidence>
<evidence type="ECO:0000313" key="8">
    <source>
        <dbReference type="EMBL" id="AMO38016.1"/>
    </source>
</evidence>
<feature type="transmembrane region" description="Helical" evidence="6">
    <location>
        <begin position="82"/>
        <end position="102"/>
    </location>
</feature>
<dbReference type="RefSeq" id="WP_048707065.1">
    <property type="nucleotide sequence ID" value="NZ_CP014646.1"/>
</dbReference>
<evidence type="ECO:0000256" key="5">
    <source>
        <dbReference type="ARBA" id="ARBA00023136"/>
    </source>
</evidence>
<proteinExistence type="predicted"/>
<dbReference type="EMBL" id="CP014646">
    <property type="protein sequence ID" value="AMO38016.1"/>
    <property type="molecule type" value="Genomic_DNA"/>
</dbReference>
<dbReference type="InterPro" id="IPR000620">
    <property type="entry name" value="EamA_dom"/>
</dbReference>
<keyword evidence="2" id="KW-1003">Cell membrane</keyword>
<dbReference type="GO" id="GO:0005886">
    <property type="term" value="C:plasma membrane"/>
    <property type="evidence" value="ECO:0007669"/>
    <property type="project" value="UniProtKB-SubCell"/>
</dbReference>
<dbReference type="SUPFAM" id="SSF103481">
    <property type="entry name" value="Multidrug resistance efflux transporter EmrE"/>
    <property type="match status" value="2"/>
</dbReference>
<feature type="transmembrane region" description="Helical" evidence="6">
    <location>
        <begin position="114"/>
        <end position="131"/>
    </location>
</feature>
<evidence type="ECO:0000256" key="2">
    <source>
        <dbReference type="ARBA" id="ARBA00022475"/>
    </source>
</evidence>
<feature type="transmembrane region" description="Helical" evidence="6">
    <location>
        <begin position="200"/>
        <end position="221"/>
    </location>
</feature>
<evidence type="ECO:0000256" key="3">
    <source>
        <dbReference type="ARBA" id="ARBA00022692"/>
    </source>
</evidence>
<evidence type="ECO:0000259" key="7">
    <source>
        <dbReference type="Pfam" id="PF00892"/>
    </source>
</evidence>
<keyword evidence="3 6" id="KW-0812">Transmembrane</keyword>
<evidence type="ECO:0000256" key="1">
    <source>
        <dbReference type="ARBA" id="ARBA00004651"/>
    </source>
</evidence>
<comment type="subcellular location">
    <subcellularLocation>
        <location evidence="1">Cell membrane</location>
        <topology evidence="1">Multi-pass membrane protein</topology>
    </subcellularLocation>
</comment>
<dbReference type="PANTHER" id="PTHR32322:SF18">
    <property type="entry name" value="S-ADENOSYLMETHIONINE_S-ADENOSYLHOMOCYSTEINE TRANSPORTER"/>
    <property type="match status" value="1"/>
</dbReference>
<feature type="transmembrane region" description="Helical" evidence="6">
    <location>
        <begin position="143"/>
        <end position="163"/>
    </location>
</feature>
<dbReference type="InterPro" id="IPR050638">
    <property type="entry name" value="AA-Vitamin_Transporters"/>
</dbReference>
<reference evidence="9" key="1">
    <citation type="submission" date="2016-03" db="EMBL/GenBank/DDBJ databases">
        <authorList>
            <person name="Ma C."/>
            <person name="Zhou S."/>
            <person name="Yang G."/>
        </authorList>
    </citation>
    <scope>NUCLEOTIDE SEQUENCE [LARGE SCALE GENOMIC DNA]</scope>
    <source>
        <strain evidence="9">SgZ-1</strain>
    </source>
</reference>
<feature type="transmembrane region" description="Helical" evidence="6">
    <location>
        <begin position="51"/>
        <end position="70"/>
    </location>
</feature>
<feature type="domain" description="EamA" evidence="7">
    <location>
        <begin position="14"/>
        <end position="155"/>
    </location>
</feature>
<keyword evidence="4 6" id="KW-1133">Transmembrane helix</keyword>
<dbReference type="Pfam" id="PF00892">
    <property type="entry name" value="EamA"/>
    <property type="match status" value="2"/>
</dbReference>
<evidence type="ECO:0000256" key="6">
    <source>
        <dbReference type="SAM" id="Phobius"/>
    </source>
</evidence>
<feature type="transmembrane region" description="Helical" evidence="6">
    <location>
        <begin position="227"/>
        <end position="249"/>
    </location>
</feature>
<accession>A0A127K7S6</accession>
<gene>
    <name evidence="8" type="ORF">AC731_014370</name>
</gene>
<protein>
    <submittedName>
        <fullName evidence="8">Multidrug DMT transporter</fullName>
    </submittedName>
</protein>
<feature type="domain" description="EamA" evidence="7">
    <location>
        <begin position="170"/>
        <end position="304"/>
    </location>
</feature>
<dbReference type="Proteomes" id="UP000036902">
    <property type="component" value="Chromosome"/>
</dbReference>
<feature type="transmembrane region" description="Helical" evidence="6">
    <location>
        <begin position="287"/>
        <end position="304"/>
    </location>
</feature>
<sequence length="327" mass="35034">MDSRRYFTGPRAVLLLATLCCMLWGSAYPAIKNGYAMFGIAADDIPGKLVFAGWRFLFAGWVLLVLASLMKKPVFRLTGRDLGALGLLGITQTTLQYVFFYVGLAYTTGVKGSILNATGTFFSVLLAHFIYHNDRLSYRKVLGCTVGFAGVMVVNLAGGAAGFDFEFTLLGEGFIVIAAFVLSAATIYGKRLSQRMDSMVMTGHQLAIGGAVLLAMGYGSGGTLQGFTLASTALLAYMVVLSSAAFAIWATLLKYNRVGMVTVYNFLIPVFGAVLSAIFLGEDILQWRNALALAMVSAGIWWVTTERSAEATDAAAERATGTKDRTA</sequence>
<keyword evidence="5 6" id="KW-0472">Membrane</keyword>
<name>A0A127K7S6_9RHOO</name>
<dbReference type="AlphaFoldDB" id="A0A127K7S6"/>
<feature type="transmembrane region" description="Helical" evidence="6">
    <location>
        <begin position="261"/>
        <end position="281"/>
    </location>
</feature>
<organism evidence="8 9">
    <name type="scientific">Thauera humireducens</name>
    <dbReference type="NCBI Taxonomy" id="1134435"/>
    <lineage>
        <taxon>Bacteria</taxon>
        <taxon>Pseudomonadati</taxon>
        <taxon>Pseudomonadota</taxon>
        <taxon>Betaproteobacteria</taxon>
        <taxon>Rhodocyclales</taxon>
        <taxon>Zoogloeaceae</taxon>
        <taxon>Thauera</taxon>
    </lineage>
</organism>
<dbReference type="InterPro" id="IPR037185">
    <property type="entry name" value="EmrE-like"/>
</dbReference>
<dbReference type="STRING" id="1134435.AC731_014370"/>